<gene>
    <name evidence="5" type="ORF">PS9374_06248</name>
</gene>
<dbReference type="Pfam" id="PF00005">
    <property type="entry name" value="ABC_tran"/>
    <property type="match status" value="1"/>
</dbReference>
<evidence type="ECO:0000313" key="6">
    <source>
        <dbReference type="Proteomes" id="UP000077701"/>
    </source>
</evidence>
<dbReference type="AlphaFoldDB" id="A0A171DNB8"/>
<dbReference type="PROSITE" id="PS50893">
    <property type="entry name" value="ABC_TRANSPORTER_2"/>
    <property type="match status" value="1"/>
</dbReference>
<dbReference type="PANTHER" id="PTHR43038:SF3">
    <property type="entry name" value="ABC TRANSPORTER G FAMILY MEMBER 20 ISOFORM X1"/>
    <property type="match status" value="1"/>
</dbReference>
<dbReference type="InterPro" id="IPR003439">
    <property type="entry name" value="ABC_transporter-like_ATP-bd"/>
</dbReference>
<comment type="caution">
    <text evidence="5">The sequence shown here is derived from an EMBL/GenBank/DDBJ whole genome shotgun (WGS) entry which is preliminary data.</text>
</comment>
<dbReference type="CDD" id="cd03230">
    <property type="entry name" value="ABC_DR_subfamily_A"/>
    <property type="match status" value="1"/>
</dbReference>
<keyword evidence="1" id="KW-0547">Nucleotide-binding</keyword>
<proteinExistence type="predicted"/>
<feature type="domain" description="ABC transporter" evidence="4">
    <location>
        <begin position="53"/>
        <end position="282"/>
    </location>
</feature>
<dbReference type="Gene3D" id="3.40.50.300">
    <property type="entry name" value="P-loop containing nucleotide triphosphate hydrolases"/>
    <property type="match status" value="1"/>
</dbReference>
<organism evidence="5 6">
    <name type="scientific">Planomonospora sphaerica</name>
    <dbReference type="NCBI Taxonomy" id="161355"/>
    <lineage>
        <taxon>Bacteria</taxon>
        <taxon>Bacillati</taxon>
        <taxon>Actinomycetota</taxon>
        <taxon>Actinomycetes</taxon>
        <taxon>Streptosporangiales</taxon>
        <taxon>Streptosporangiaceae</taxon>
        <taxon>Planomonospora</taxon>
    </lineage>
</organism>
<sequence length="295" mass="31854">MIKGSRVPGVTAGSSGPVNFMHPRPPRQIDPAASENPLPGPCDGAHAWTVTILEAKALAKRFGAVTAVHEVSLDVGAGEIIGLLGPNGAGKSTTLHMLLGLITPDSGSIRMFGLDLERHRVEVLSRINFAASYVDLPGVLQVREVLDVFARLYGVRDPGARVGELIELLDLGSLRRRKVMELSSGQRTRVQLAKALVNEPSLLILDEPTANLDPDAGDRIRSLLVRVAREHGRAMLITSHNMQEVERMCDRIHFMSAGRIVASGSAAELADVYSADSLEEVFLKVARSRPEVTRP</sequence>
<dbReference type="InterPro" id="IPR017871">
    <property type="entry name" value="ABC_transporter-like_CS"/>
</dbReference>
<keyword evidence="2" id="KW-0067">ATP-binding</keyword>
<dbReference type="GO" id="GO:0016887">
    <property type="term" value="F:ATP hydrolysis activity"/>
    <property type="evidence" value="ECO:0007669"/>
    <property type="project" value="InterPro"/>
</dbReference>
<dbReference type="PROSITE" id="PS00211">
    <property type="entry name" value="ABC_TRANSPORTER_1"/>
    <property type="match status" value="1"/>
</dbReference>
<protein>
    <submittedName>
        <fullName evidence="5">ABC transporter ATPase</fullName>
    </submittedName>
</protein>
<name>A0A171DNB8_9ACTN</name>
<evidence type="ECO:0000259" key="4">
    <source>
        <dbReference type="PROSITE" id="PS50893"/>
    </source>
</evidence>
<dbReference type="Proteomes" id="UP000077701">
    <property type="component" value="Unassembled WGS sequence"/>
</dbReference>
<evidence type="ECO:0000256" key="2">
    <source>
        <dbReference type="ARBA" id="ARBA00022840"/>
    </source>
</evidence>
<dbReference type="EMBL" id="BDCX01000018">
    <property type="protein sequence ID" value="GAT70562.1"/>
    <property type="molecule type" value="Genomic_DNA"/>
</dbReference>
<reference evidence="6" key="2">
    <citation type="submission" date="2016-04" db="EMBL/GenBank/DDBJ databases">
        <title>Planomonospora sphaerica JCM9374 whole genome shotgun sequence.</title>
        <authorList>
            <person name="Suzuki T."/>
            <person name="Dohra H."/>
            <person name="Kodani S."/>
        </authorList>
    </citation>
    <scope>NUCLEOTIDE SEQUENCE [LARGE SCALE GENOMIC DNA]</scope>
    <source>
        <strain evidence="6">JCM 9374</strain>
    </source>
</reference>
<evidence type="ECO:0000313" key="5">
    <source>
        <dbReference type="EMBL" id="GAT70562.1"/>
    </source>
</evidence>
<dbReference type="SMART" id="SM00382">
    <property type="entry name" value="AAA"/>
    <property type="match status" value="1"/>
</dbReference>
<dbReference type="PANTHER" id="PTHR43038">
    <property type="entry name" value="ATP-BINDING CASSETTE, SUB-FAMILY H, MEMBER 1"/>
    <property type="match status" value="1"/>
</dbReference>
<dbReference type="GO" id="GO:0005524">
    <property type="term" value="F:ATP binding"/>
    <property type="evidence" value="ECO:0007669"/>
    <property type="project" value="UniProtKB-KW"/>
</dbReference>
<accession>A0A171DNB8</accession>
<dbReference type="SUPFAM" id="SSF52540">
    <property type="entry name" value="P-loop containing nucleoside triphosphate hydrolases"/>
    <property type="match status" value="1"/>
</dbReference>
<dbReference type="InterPro" id="IPR003593">
    <property type="entry name" value="AAA+_ATPase"/>
</dbReference>
<dbReference type="InterPro" id="IPR027417">
    <property type="entry name" value="P-loop_NTPase"/>
</dbReference>
<keyword evidence="6" id="KW-1185">Reference proteome</keyword>
<evidence type="ECO:0000256" key="3">
    <source>
        <dbReference type="SAM" id="MobiDB-lite"/>
    </source>
</evidence>
<reference evidence="5 6" key="1">
    <citation type="journal article" date="2016" name="Genome Announc.">
        <title>Draft Genome Sequence of Planomonospora sphaerica JCM9374, a Rare Actinomycete.</title>
        <authorList>
            <person name="Dohra H."/>
            <person name="Suzuki T."/>
            <person name="Inoue Y."/>
            <person name="Kodani S."/>
        </authorList>
    </citation>
    <scope>NUCLEOTIDE SEQUENCE [LARGE SCALE GENOMIC DNA]</scope>
    <source>
        <strain evidence="5 6">JCM 9374</strain>
    </source>
</reference>
<dbReference type="STRING" id="161355.PS9374_06248"/>
<evidence type="ECO:0000256" key="1">
    <source>
        <dbReference type="ARBA" id="ARBA00022741"/>
    </source>
</evidence>
<feature type="region of interest" description="Disordered" evidence="3">
    <location>
        <begin position="1"/>
        <end position="34"/>
    </location>
</feature>